<evidence type="ECO:0000313" key="4">
    <source>
        <dbReference type="Proteomes" id="UP001316087"/>
    </source>
</evidence>
<keyword evidence="1" id="KW-0808">Transferase</keyword>
<organism evidence="3 4">
    <name type="scientific">Solibacillus palustris</name>
    <dbReference type="NCBI Taxonomy" id="2908203"/>
    <lineage>
        <taxon>Bacteria</taxon>
        <taxon>Bacillati</taxon>
        <taxon>Bacillota</taxon>
        <taxon>Bacilli</taxon>
        <taxon>Bacillales</taxon>
        <taxon>Caryophanaceae</taxon>
        <taxon>Solibacillus</taxon>
    </lineage>
</organism>
<dbReference type="InterPro" id="IPR013011">
    <property type="entry name" value="PTS_EIIB_2"/>
</dbReference>
<dbReference type="InterPro" id="IPR036095">
    <property type="entry name" value="PTS_EIIB-like_sf"/>
</dbReference>
<proteinExistence type="predicted"/>
<dbReference type="CDD" id="cd05563">
    <property type="entry name" value="PTS_IIB_ascorbate"/>
    <property type="match status" value="1"/>
</dbReference>
<dbReference type="SUPFAM" id="SSF52794">
    <property type="entry name" value="PTS system IIB component-like"/>
    <property type="match status" value="1"/>
</dbReference>
<sequence>MGFGSSMMLKMTIEKVLREKGIKADVQTSDFSTAGSEKADFIFTNEEFGRQLAGGTVPVVAIKNIADTKEVREKLEAALQ</sequence>
<protein>
    <submittedName>
        <fullName evidence="3">PTS sugar transporter subunit IIB</fullName>
    </submittedName>
</protein>
<keyword evidence="3" id="KW-0762">Sugar transport</keyword>
<dbReference type="Pfam" id="PF02302">
    <property type="entry name" value="PTS_IIB"/>
    <property type="match status" value="1"/>
</dbReference>
<name>A0ABS9UAM3_9BACL</name>
<gene>
    <name evidence="3" type="ORF">LZ480_05755</name>
</gene>
<feature type="domain" description="PTS EIIB type-2" evidence="2">
    <location>
        <begin position="1"/>
        <end position="80"/>
    </location>
</feature>
<evidence type="ECO:0000256" key="1">
    <source>
        <dbReference type="ARBA" id="ARBA00022679"/>
    </source>
</evidence>
<keyword evidence="3" id="KW-0813">Transport</keyword>
<dbReference type="InterPro" id="IPR003501">
    <property type="entry name" value="PTS_EIIB_2/3"/>
</dbReference>
<dbReference type="PROSITE" id="PS51099">
    <property type="entry name" value="PTS_EIIB_TYPE_2"/>
    <property type="match status" value="1"/>
</dbReference>
<keyword evidence="4" id="KW-1185">Reference proteome</keyword>
<comment type="caution">
    <text evidence="3">The sequence shown here is derived from an EMBL/GenBank/DDBJ whole genome shotgun (WGS) entry which is preliminary data.</text>
</comment>
<reference evidence="3 4" key="1">
    <citation type="submission" date="2022-03" db="EMBL/GenBank/DDBJ databases">
        <authorList>
            <person name="Jo J.-H."/>
            <person name="Im W.-T."/>
        </authorList>
    </citation>
    <scope>NUCLEOTIDE SEQUENCE [LARGE SCALE GENOMIC DNA]</scope>
    <source>
        <strain evidence="3 4">MA9</strain>
    </source>
</reference>
<evidence type="ECO:0000259" key="2">
    <source>
        <dbReference type="PROSITE" id="PS51099"/>
    </source>
</evidence>
<dbReference type="Gene3D" id="3.40.50.2300">
    <property type="match status" value="1"/>
</dbReference>
<dbReference type="Proteomes" id="UP001316087">
    <property type="component" value="Unassembled WGS sequence"/>
</dbReference>
<dbReference type="EMBL" id="JAKZFC010000001">
    <property type="protein sequence ID" value="MCH7321393.1"/>
    <property type="molecule type" value="Genomic_DNA"/>
</dbReference>
<evidence type="ECO:0000313" key="3">
    <source>
        <dbReference type="EMBL" id="MCH7321393.1"/>
    </source>
</evidence>
<accession>A0ABS9UAM3</accession>